<feature type="compositionally biased region" description="Polar residues" evidence="1">
    <location>
        <begin position="30"/>
        <end position="48"/>
    </location>
</feature>
<feature type="compositionally biased region" description="Polar residues" evidence="1">
    <location>
        <begin position="76"/>
        <end position="91"/>
    </location>
</feature>
<dbReference type="Proteomes" id="UP000694888">
    <property type="component" value="Unplaced"/>
</dbReference>
<dbReference type="Gene3D" id="1.25.40.290">
    <property type="entry name" value="ARM repeat domains"/>
    <property type="match status" value="1"/>
</dbReference>
<dbReference type="PANTHER" id="PTHR34070:SF1">
    <property type="entry name" value="DNA ALKYLATION REPAIR PROTEIN"/>
    <property type="match status" value="1"/>
</dbReference>
<gene>
    <name evidence="3" type="primary">LOC101854490</name>
</gene>
<evidence type="ECO:0000256" key="1">
    <source>
        <dbReference type="SAM" id="MobiDB-lite"/>
    </source>
</evidence>
<reference evidence="3" key="1">
    <citation type="submission" date="2025-08" db="UniProtKB">
        <authorList>
            <consortium name="RefSeq"/>
        </authorList>
    </citation>
    <scope>IDENTIFICATION</scope>
</reference>
<dbReference type="RefSeq" id="XP_005095911.1">
    <property type="nucleotide sequence ID" value="XM_005095854.3"/>
</dbReference>
<protein>
    <submittedName>
        <fullName evidence="3">Uncharacterized protein LOC101854490</fullName>
    </submittedName>
</protein>
<dbReference type="SUPFAM" id="SSF48371">
    <property type="entry name" value="ARM repeat"/>
    <property type="match status" value="1"/>
</dbReference>
<organism evidence="2 3">
    <name type="scientific">Aplysia californica</name>
    <name type="common">California sea hare</name>
    <dbReference type="NCBI Taxonomy" id="6500"/>
    <lineage>
        <taxon>Eukaryota</taxon>
        <taxon>Metazoa</taxon>
        <taxon>Spiralia</taxon>
        <taxon>Lophotrochozoa</taxon>
        <taxon>Mollusca</taxon>
        <taxon>Gastropoda</taxon>
        <taxon>Heterobranchia</taxon>
        <taxon>Euthyneura</taxon>
        <taxon>Tectipleura</taxon>
        <taxon>Aplysiida</taxon>
        <taxon>Aplysioidea</taxon>
        <taxon>Aplysiidae</taxon>
        <taxon>Aplysia</taxon>
    </lineage>
</organism>
<dbReference type="Pfam" id="PF08713">
    <property type="entry name" value="DNA_alkylation"/>
    <property type="match status" value="1"/>
</dbReference>
<dbReference type="Gene3D" id="1.20.1660.10">
    <property type="entry name" value="Hypothetical protein (EF3068)"/>
    <property type="match status" value="1"/>
</dbReference>
<accession>A0ABM0JKL7</accession>
<keyword evidence="2" id="KW-1185">Reference proteome</keyword>
<name>A0ABM0JKL7_APLCA</name>
<dbReference type="GeneID" id="101854490"/>
<evidence type="ECO:0000313" key="3">
    <source>
        <dbReference type="RefSeq" id="XP_005095911.1"/>
    </source>
</evidence>
<feature type="region of interest" description="Disordered" evidence="1">
    <location>
        <begin position="1"/>
        <end position="112"/>
    </location>
</feature>
<dbReference type="InterPro" id="IPR014825">
    <property type="entry name" value="DNA_alkylation"/>
</dbReference>
<proteinExistence type="predicted"/>
<evidence type="ECO:0000313" key="2">
    <source>
        <dbReference type="Proteomes" id="UP000694888"/>
    </source>
</evidence>
<sequence>MLRSGQAALSPALNSVRRSARRSGSSIVSTDVNGHTRTPNSNKRNSLASKRKLANDLPSSEAKGKRQSRALKDAQSGPSTPKRTSTRQKSVSDAPPARKSLASTERKAVPVKKLSEKELESKYEKRLADLRAHPNNIWGTTDVFRTLCSIFEHARNEANAVRWAKYMRDQFPFFGMTFPERKALCTDLWSDVDKLSSADLRTLVCQTWYSPEREFQYFTVDLFEKYILRIYADDVQAHSSLPVQTLDFVHQFVSCGKSWWDTVDPLSTTVGKLVRKFPEELLPVMDKWNVSSCRWTVRVSLIYQLHYGKDTDEDRLFRYCLKVAHEEEFFIRKAIGWALRQHFRLSPVAVREFVKKNKNKLSALSMKEALKHDAKK</sequence>
<dbReference type="InterPro" id="IPR016024">
    <property type="entry name" value="ARM-type_fold"/>
</dbReference>
<dbReference type="CDD" id="cd07064">
    <property type="entry name" value="AlkD_like_1"/>
    <property type="match status" value="1"/>
</dbReference>
<dbReference type="PANTHER" id="PTHR34070">
    <property type="entry name" value="ARMADILLO-TYPE FOLD"/>
    <property type="match status" value="1"/>
</dbReference>